<evidence type="ECO:0000313" key="2">
    <source>
        <dbReference type="EMBL" id="SHE78749.1"/>
    </source>
</evidence>
<dbReference type="Proteomes" id="UP000184035">
    <property type="component" value="Unassembled WGS sequence"/>
</dbReference>
<name>A0A1M4WBZ0_9CLOT</name>
<dbReference type="Pfam" id="PF00753">
    <property type="entry name" value="Lactamase_B"/>
    <property type="match status" value="1"/>
</dbReference>
<sequence>MKITTVIENSLGENKELINEHGLSFFIEAEDKNILFDTGKSGEFISNANNLAIDFKNIDYLVLSHAHYDHCGGVRGLLDKFSIKPELYVGKSFFDNKDKYHYCSLENASKNQSIDFISSDNEYKYIGIDFDKKYLEDKNININFVEDFKKICDNVYLFSSFERKYDFETLNPNMLIKKDDHYEIDNFNEEIALVLDTEKGLIILLGCSHPGILNMITSINKQIKKPIYAVIGGTHLIEADEDRIEKTIDEIKKLNIKLVGASHCTGEKAVNIFEKNCDGFFKNYTGKELTI</sequence>
<dbReference type="EMBL" id="FQVM01000011">
    <property type="protein sequence ID" value="SHE78749.1"/>
    <property type="molecule type" value="Genomic_DNA"/>
</dbReference>
<dbReference type="GO" id="GO:0016740">
    <property type="term" value="F:transferase activity"/>
    <property type="evidence" value="ECO:0007669"/>
    <property type="project" value="TreeGrafter"/>
</dbReference>
<evidence type="ECO:0000313" key="3">
    <source>
        <dbReference type="Proteomes" id="UP000184035"/>
    </source>
</evidence>
<evidence type="ECO:0000259" key="1">
    <source>
        <dbReference type="Pfam" id="PF00753"/>
    </source>
</evidence>
<dbReference type="OrthoDB" id="9803916at2"/>
<protein>
    <submittedName>
        <fullName evidence="2">7,8-dihydropterin-6-yl-methyl-4-(Beta-D-ribofuranosyl)aminobenzene 5'-phosphate synthase</fullName>
    </submittedName>
</protein>
<gene>
    <name evidence="2" type="ORF">SAMN05443638_11161</name>
</gene>
<dbReference type="AlphaFoldDB" id="A0A1M4WBZ0"/>
<dbReference type="InterPro" id="IPR052926">
    <property type="entry name" value="Metallo-beta-lactamase_dom"/>
</dbReference>
<dbReference type="Gene3D" id="3.60.15.10">
    <property type="entry name" value="Ribonuclease Z/Hydroxyacylglutathione hydrolase-like"/>
    <property type="match status" value="1"/>
</dbReference>
<dbReference type="RefSeq" id="WP_072895597.1">
    <property type="nucleotide sequence ID" value="NZ_FQVM01000011.1"/>
</dbReference>
<dbReference type="SUPFAM" id="SSF56281">
    <property type="entry name" value="Metallo-hydrolase/oxidoreductase"/>
    <property type="match status" value="1"/>
</dbReference>
<proteinExistence type="predicted"/>
<organism evidence="2 3">
    <name type="scientific">Clostridium fallax</name>
    <dbReference type="NCBI Taxonomy" id="1533"/>
    <lineage>
        <taxon>Bacteria</taxon>
        <taxon>Bacillati</taxon>
        <taxon>Bacillota</taxon>
        <taxon>Clostridia</taxon>
        <taxon>Eubacteriales</taxon>
        <taxon>Clostridiaceae</taxon>
        <taxon>Clostridium</taxon>
    </lineage>
</organism>
<dbReference type="PANTHER" id="PTHR13754">
    <property type="entry name" value="METALLO-BETA-LACTAMASE SUPERFAMILY PROTEIN"/>
    <property type="match status" value="1"/>
</dbReference>
<feature type="domain" description="Metallo-beta-lactamase" evidence="1">
    <location>
        <begin position="22"/>
        <end position="94"/>
    </location>
</feature>
<dbReference type="InterPro" id="IPR001279">
    <property type="entry name" value="Metallo-B-lactamas"/>
</dbReference>
<dbReference type="InterPro" id="IPR036866">
    <property type="entry name" value="RibonucZ/Hydroxyglut_hydro"/>
</dbReference>
<accession>A0A1M4WBZ0</accession>
<dbReference type="PANTHER" id="PTHR13754:SF13">
    <property type="entry name" value="METALLO-BETA-LACTAMASE SUPERFAMILY PROTEIN (AFU_ORTHOLOGUE AFUA_3G07630)"/>
    <property type="match status" value="1"/>
</dbReference>
<keyword evidence="3" id="KW-1185">Reference proteome</keyword>
<dbReference type="InterPro" id="IPR041712">
    <property type="entry name" value="DHPS-like_MBL-fold"/>
</dbReference>
<reference evidence="2 3" key="1">
    <citation type="submission" date="2016-11" db="EMBL/GenBank/DDBJ databases">
        <authorList>
            <person name="Jaros S."/>
            <person name="Januszkiewicz K."/>
            <person name="Wedrychowicz H."/>
        </authorList>
    </citation>
    <scope>NUCLEOTIDE SEQUENCE [LARGE SCALE GENOMIC DNA]</scope>
    <source>
        <strain evidence="2 3">DSM 2631</strain>
    </source>
</reference>
<dbReference type="STRING" id="1533.SAMN05443638_11161"/>
<dbReference type="CDD" id="cd07713">
    <property type="entry name" value="DHPS-like_MBL-fold"/>
    <property type="match status" value="1"/>
</dbReference>